<dbReference type="Gene3D" id="1.10.287.130">
    <property type="match status" value="1"/>
</dbReference>
<dbReference type="InterPro" id="IPR005467">
    <property type="entry name" value="His_kinase_dom"/>
</dbReference>
<dbReference type="InterPro" id="IPR003660">
    <property type="entry name" value="HAMP_dom"/>
</dbReference>
<dbReference type="Pfam" id="PF00512">
    <property type="entry name" value="HisKA"/>
    <property type="match status" value="1"/>
</dbReference>
<dbReference type="InterPro" id="IPR004358">
    <property type="entry name" value="Sig_transdc_His_kin-like_C"/>
</dbReference>
<feature type="transmembrane region" description="Helical" evidence="14">
    <location>
        <begin position="9"/>
        <end position="31"/>
    </location>
</feature>
<reference evidence="17 18" key="1">
    <citation type="journal article" date="2011" name="J. Microbiol.">
        <title>Bacillus kyonggiensis sp. nov., isolated from soil of a lettuce field.</title>
        <authorList>
            <person name="Dong K."/>
            <person name="Lee S."/>
        </authorList>
    </citation>
    <scope>NUCLEOTIDE SEQUENCE [LARGE SCALE GENOMIC DNA]</scope>
    <source>
        <strain evidence="17 18">NB22</strain>
    </source>
</reference>
<dbReference type="InterPro" id="IPR050398">
    <property type="entry name" value="HssS/ArlS-like"/>
</dbReference>
<dbReference type="FunFam" id="3.30.565.10:FF:000006">
    <property type="entry name" value="Sensor histidine kinase WalK"/>
    <property type="match status" value="1"/>
</dbReference>
<evidence type="ECO:0000256" key="2">
    <source>
        <dbReference type="ARBA" id="ARBA00004651"/>
    </source>
</evidence>
<keyword evidence="10" id="KW-0067">ATP-binding</keyword>
<dbReference type="CDD" id="cd00075">
    <property type="entry name" value="HATPase"/>
    <property type="match status" value="1"/>
</dbReference>
<dbReference type="InterPro" id="IPR003661">
    <property type="entry name" value="HisK_dim/P_dom"/>
</dbReference>
<dbReference type="PANTHER" id="PTHR45528:SF1">
    <property type="entry name" value="SENSOR HISTIDINE KINASE CPXA"/>
    <property type="match status" value="1"/>
</dbReference>
<dbReference type="SUPFAM" id="SSF158472">
    <property type="entry name" value="HAMP domain-like"/>
    <property type="match status" value="1"/>
</dbReference>
<evidence type="ECO:0000256" key="3">
    <source>
        <dbReference type="ARBA" id="ARBA00012438"/>
    </source>
</evidence>
<dbReference type="GO" id="GO:0005524">
    <property type="term" value="F:ATP binding"/>
    <property type="evidence" value="ECO:0007669"/>
    <property type="project" value="UniProtKB-KW"/>
</dbReference>
<dbReference type="PROSITE" id="PS50885">
    <property type="entry name" value="HAMP"/>
    <property type="match status" value="1"/>
</dbReference>
<dbReference type="Gene3D" id="3.30.565.10">
    <property type="entry name" value="Histidine kinase-like ATPase, C-terminal domain"/>
    <property type="match status" value="1"/>
</dbReference>
<protein>
    <recommendedName>
        <fullName evidence="3">histidine kinase</fullName>
        <ecNumber evidence="3">2.7.13.3</ecNumber>
    </recommendedName>
</protein>
<evidence type="ECO:0000256" key="4">
    <source>
        <dbReference type="ARBA" id="ARBA00022475"/>
    </source>
</evidence>
<dbReference type="SUPFAM" id="SSF55874">
    <property type="entry name" value="ATPase domain of HSP90 chaperone/DNA topoisomerase II/histidine kinase"/>
    <property type="match status" value="1"/>
</dbReference>
<dbReference type="SMART" id="SM00387">
    <property type="entry name" value="HATPase_c"/>
    <property type="match status" value="1"/>
</dbReference>
<keyword evidence="4" id="KW-1003">Cell membrane</keyword>
<feature type="domain" description="Histidine kinase" evidence="15">
    <location>
        <begin position="235"/>
        <end position="447"/>
    </location>
</feature>
<evidence type="ECO:0000256" key="11">
    <source>
        <dbReference type="ARBA" id="ARBA00022989"/>
    </source>
</evidence>
<keyword evidence="9 17" id="KW-0418">Kinase</keyword>
<name>A0A4U1D4J4_9BACI</name>
<evidence type="ECO:0000256" key="9">
    <source>
        <dbReference type="ARBA" id="ARBA00022777"/>
    </source>
</evidence>
<dbReference type="InterPro" id="IPR036097">
    <property type="entry name" value="HisK_dim/P_sf"/>
</dbReference>
<dbReference type="SMART" id="SM00304">
    <property type="entry name" value="HAMP"/>
    <property type="match status" value="1"/>
</dbReference>
<evidence type="ECO:0000313" key="18">
    <source>
        <dbReference type="Proteomes" id="UP000307756"/>
    </source>
</evidence>
<evidence type="ECO:0000256" key="10">
    <source>
        <dbReference type="ARBA" id="ARBA00022840"/>
    </source>
</evidence>
<dbReference type="Proteomes" id="UP000307756">
    <property type="component" value="Unassembled WGS sequence"/>
</dbReference>
<dbReference type="Pfam" id="PF00672">
    <property type="entry name" value="HAMP"/>
    <property type="match status" value="1"/>
</dbReference>
<evidence type="ECO:0000256" key="13">
    <source>
        <dbReference type="ARBA" id="ARBA00023136"/>
    </source>
</evidence>
<evidence type="ECO:0000259" key="16">
    <source>
        <dbReference type="PROSITE" id="PS50885"/>
    </source>
</evidence>
<dbReference type="FunFam" id="1.10.287.130:FF:000001">
    <property type="entry name" value="Two-component sensor histidine kinase"/>
    <property type="match status" value="1"/>
</dbReference>
<evidence type="ECO:0000256" key="14">
    <source>
        <dbReference type="SAM" id="Phobius"/>
    </source>
</evidence>
<feature type="domain" description="HAMP" evidence="16">
    <location>
        <begin position="175"/>
        <end position="227"/>
    </location>
</feature>
<keyword evidence="18" id="KW-1185">Reference proteome</keyword>
<keyword evidence="6" id="KW-0808">Transferase</keyword>
<feature type="transmembrane region" description="Helical" evidence="14">
    <location>
        <begin position="155"/>
        <end position="174"/>
    </location>
</feature>
<evidence type="ECO:0000256" key="5">
    <source>
        <dbReference type="ARBA" id="ARBA00022553"/>
    </source>
</evidence>
<keyword evidence="7 14" id="KW-0812">Transmembrane</keyword>
<dbReference type="Gene3D" id="6.10.340.10">
    <property type="match status" value="1"/>
</dbReference>
<accession>A0A4U1D4J4</accession>
<dbReference type="PRINTS" id="PR00344">
    <property type="entry name" value="BCTRLSENSOR"/>
</dbReference>
<evidence type="ECO:0000313" key="17">
    <source>
        <dbReference type="EMBL" id="TKC17104.1"/>
    </source>
</evidence>
<dbReference type="GO" id="GO:0005886">
    <property type="term" value="C:plasma membrane"/>
    <property type="evidence" value="ECO:0007669"/>
    <property type="project" value="UniProtKB-SubCell"/>
</dbReference>
<evidence type="ECO:0000256" key="8">
    <source>
        <dbReference type="ARBA" id="ARBA00022741"/>
    </source>
</evidence>
<evidence type="ECO:0000256" key="6">
    <source>
        <dbReference type="ARBA" id="ARBA00022679"/>
    </source>
</evidence>
<dbReference type="Pfam" id="PF02518">
    <property type="entry name" value="HATPase_c"/>
    <property type="match status" value="1"/>
</dbReference>
<dbReference type="CDD" id="cd00082">
    <property type="entry name" value="HisKA"/>
    <property type="match status" value="1"/>
</dbReference>
<dbReference type="CDD" id="cd06225">
    <property type="entry name" value="HAMP"/>
    <property type="match status" value="1"/>
</dbReference>
<organism evidence="17 18">
    <name type="scientific">Robertmurraya kyonggiensis</name>
    <dbReference type="NCBI Taxonomy" id="1037680"/>
    <lineage>
        <taxon>Bacteria</taxon>
        <taxon>Bacillati</taxon>
        <taxon>Bacillota</taxon>
        <taxon>Bacilli</taxon>
        <taxon>Bacillales</taxon>
        <taxon>Bacillaceae</taxon>
        <taxon>Robertmurraya</taxon>
    </lineage>
</organism>
<evidence type="ECO:0000256" key="7">
    <source>
        <dbReference type="ARBA" id="ARBA00022692"/>
    </source>
</evidence>
<evidence type="ECO:0000259" key="15">
    <source>
        <dbReference type="PROSITE" id="PS50109"/>
    </source>
</evidence>
<dbReference type="OrthoDB" id="9813151at2"/>
<keyword evidence="13 14" id="KW-0472">Membrane</keyword>
<comment type="catalytic activity">
    <reaction evidence="1">
        <text>ATP + protein L-histidine = ADP + protein N-phospho-L-histidine.</text>
        <dbReference type="EC" id="2.7.13.3"/>
    </reaction>
</comment>
<comment type="subcellular location">
    <subcellularLocation>
        <location evidence="2">Cell membrane</location>
        <topology evidence="2">Multi-pass membrane protein</topology>
    </subcellularLocation>
</comment>
<dbReference type="PANTHER" id="PTHR45528">
    <property type="entry name" value="SENSOR HISTIDINE KINASE CPXA"/>
    <property type="match status" value="1"/>
</dbReference>
<comment type="caution">
    <text evidence="17">The sequence shown here is derived from an EMBL/GenBank/DDBJ whole genome shotgun (WGS) entry which is preliminary data.</text>
</comment>
<dbReference type="AlphaFoldDB" id="A0A4U1D4J4"/>
<evidence type="ECO:0000256" key="12">
    <source>
        <dbReference type="ARBA" id="ARBA00023012"/>
    </source>
</evidence>
<keyword evidence="5" id="KW-0597">Phosphoprotein</keyword>
<dbReference type="SMART" id="SM00388">
    <property type="entry name" value="HisKA"/>
    <property type="match status" value="1"/>
</dbReference>
<keyword evidence="8" id="KW-0547">Nucleotide-binding</keyword>
<dbReference type="EMBL" id="SWBM01000002">
    <property type="protein sequence ID" value="TKC17104.1"/>
    <property type="molecule type" value="Genomic_DNA"/>
</dbReference>
<dbReference type="InterPro" id="IPR036890">
    <property type="entry name" value="HATPase_C_sf"/>
</dbReference>
<keyword evidence="11 14" id="KW-1133">Transmembrane helix</keyword>
<proteinExistence type="predicted"/>
<gene>
    <name evidence="17" type="ORF">FA727_13700</name>
</gene>
<evidence type="ECO:0000256" key="1">
    <source>
        <dbReference type="ARBA" id="ARBA00000085"/>
    </source>
</evidence>
<dbReference type="SUPFAM" id="SSF47384">
    <property type="entry name" value="Homodimeric domain of signal transducing histidine kinase"/>
    <property type="match status" value="1"/>
</dbReference>
<dbReference type="GO" id="GO:0000155">
    <property type="term" value="F:phosphorelay sensor kinase activity"/>
    <property type="evidence" value="ECO:0007669"/>
    <property type="project" value="InterPro"/>
</dbReference>
<sequence length="447" mass="50729">MKKLSIKLGILFFIIIFGLLSSMFFFLHIGIADNRIEEELHALQARGNSHKVVLEKHFTQETIAHVVLMESESTTDVVIVDPDGEVLGASGSIQKFEKYLTIPTETKILEDNWQEEPYIATVSPIGETGQIKGYVFMFENTKSVHSLMESLNEHFLLAGWVSVFFTVIIIIFLSKGITKPLLKMKEATYQISKGDFSVSLPITSKDELGDLANSIETLATELSYLKEQRNEFLASISHELRTPLTYIKGYADIVSKRNLSDEERNKYLNIIKEETDRLTGLIKELFDLAQMDQNTFVIEKERIQLSPFLKKLEEKITRAFEQEFKLSCEPNIEVIADPVKLEQILINLLDNARKYSAKGSTVKLEAWKNRNSTHIVIADNGKGIPEKDLPYIFNRFYRVEKSRTRSLGGTGLGLAIVQELVHAHGGEITVTSIEHHGTRFEIIFKGE</sequence>
<keyword evidence="12" id="KW-0902">Two-component regulatory system</keyword>
<dbReference type="RefSeq" id="WP_136831690.1">
    <property type="nucleotide sequence ID" value="NZ_SWBM01000002.1"/>
</dbReference>
<dbReference type="PROSITE" id="PS50109">
    <property type="entry name" value="HIS_KIN"/>
    <property type="match status" value="1"/>
</dbReference>
<dbReference type="EC" id="2.7.13.3" evidence="3"/>
<dbReference type="InterPro" id="IPR003594">
    <property type="entry name" value="HATPase_dom"/>
</dbReference>